<reference evidence="2" key="1">
    <citation type="journal article" date="2023" name="Front. Plant Sci.">
        <title>Chromosomal-level genome assembly of Melastoma candidum provides insights into trichome evolution.</title>
        <authorList>
            <person name="Zhong Y."/>
            <person name="Wu W."/>
            <person name="Sun C."/>
            <person name="Zou P."/>
            <person name="Liu Y."/>
            <person name="Dai S."/>
            <person name="Zhou R."/>
        </authorList>
    </citation>
    <scope>NUCLEOTIDE SEQUENCE [LARGE SCALE GENOMIC DNA]</scope>
</reference>
<name>A0ACB9S4T6_9MYRT</name>
<evidence type="ECO:0000313" key="2">
    <source>
        <dbReference type="Proteomes" id="UP001057402"/>
    </source>
</evidence>
<gene>
    <name evidence="1" type="ORF">MLD38_004180</name>
</gene>
<dbReference type="EMBL" id="CM042881">
    <property type="protein sequence ID" value="KAI4386232.1"/>
    <property type="molecule type" value="Genomic_DNA"/>
</dbReference>
<keyword evidence="2" id="KW-1185">Reference proteome</keyword>
<evidence type="ECO:0000313" key="1">
    <source>
        <dbReference type="EMBL" id="KAI4386232.1"/>
    </source>
</evidence>
<protein>
    <submittedName>
        <fullName evidence="1">Uncharacterized protein</fullName>
    </submittedName>
</protein>
<dbReference type="Proteomes" id="UP001057402">
    <property type="component" value="Chromosome 2"/>
</dbReference>
<comment type="caution">
    <text evidence="1">The sequence shown here is derived from an EMBL/GenBank/DDBJ whole genome shotgun (WGS) entry which is preliminary data.</text>
</comment>
<accession>A0ACB9S4T6</accession>
<sequence length="1642" mass="184164">MEAGEAVPLVLESGRRRGRPPKRRWRAQTDAVGGPGFFANDPIDVDGGVICVGVGNGVVDGARVGREMNVGKDVVSFRDNLGNGVGVLENEGFLVTVKSVGNCKGGLICDGKDVGLEVVNGEGRLEMRRVFREGINLNVTAEEEDVEEKDTATCNGHLDGISKGLGGGGFDLNSSIDLNEVLDTENECGQRLDFLGESTKRRRIDLNLEATTDMDENAGLYGKIGVIDLNIGPDCEAANNDDQAKVQESTLAPMVIKDESEGKVSWVEEKFVEVDVKYGKLEEVHYDDKELPQARVSVCISEDLCQDKDVSSEDPSCCERIRNSSVRAIEVAGDFNSSTQLENKSDRPSNARNNDILCDSESPCTIGSGCRRKRKSLDKANTVETVLRRSSRRGSLKHCDSNPIIATASCYVASSPAVSALSEEQPEEPILLPPKFQLPPSSQTFNLEGLPVMDVFSVHAFLRSFSLFLFLSPFKLEDFVFALQSESPNSLIDNIHLTLLMTLRRHLEHLSKEGSPSALTCLRSLNWDLLDQKTWPIFLTRYILLHGSRPQGGFELCSVNLLKVDYYKLSASLKIDILRSLCDEVNEMEAIRSELGRRCSVSDPDFEVMRTANTNKKKKKRTRLTELDRACKPEEVVDKSCDWNSDECCLCKMEGILICCDGCPAAYHARCAGVVTDLLPEGEWYCPECAIDKGNPGLKPGRYLRGAELLGIDVHGRLYFSCLNYLLVSDSSDGEFRYYRKDDLNRLFEVLKCSGSFFIEISRAICSKWGAYYSHGANESYQVNNKHATAALAQSAISYSAASEVVDKAYDHNQLKKVSGFDGSVGADIKALNSGKRLVAEMDRPHLSPEGSFDTTLTSSDLQKNEQGDFDGSNLHVDTSVKHKTFYVNSYHFGRIAASVAEELTGESSSNKLKEDLVDSEEENILVQMKVISKKYSKFYWPDFMDLDIQRERCGWCFSCRTPSNDHNCLFKMHMESVPNCHTGNMASALLLKRNEVGHLIDVLCYILFIEDRLHGLFSPSYTKRWHRKILQEAYLESAKALLLELEANLRPIVFSEDWFKPEDSSAKFGSVFYSINSSGASSKLGSSRKKARCPDMVSHRTSSGPVMLWWRGGALSRQLYNWKVVPSSVISRSARKAGLMKIPGILYPEGSELPRRSKSVAWRAAVESSTSTEQLALQVRELHLNIKWDGIENVLFLWKYDKELRKSERAFRKAILRRKFVDGDSVKYLLDFGKRKFIPEVVTKQGVLHEEGSKERKKYWLNENLVPLHLIKSFEEKKLARKNQASCFVDTGDHSTKWKDVRKKNSIGAAMTRNCRKEKCFSYLFMKAERQELCQCEHCKKDVSIREAVRCHYCKGFFHKRHIRKCAEEVDADCTYTCHKCQAGRSGEIIKNAMGPKKNIKKKYAKAAVKKVKSSVNPGISSAKSKKVVGKLRIARLRQGRRLTGKRKTARKLIVKAATNGRCVPAGLPLRRSLRQAMKNPLLRGKIQAMMNMSLKEKVHSESMVQRQIRTERRISRRSRSGPLRKKRRTEATYSYWVNGLRLSGRSSDERVNPFKEKNVISSGDARIESLKCHLCREGAYPSTTNFIACENCGEWYHGDAFGLDDKKLGQLIGFRCSKCCEKIPPLCAWLVALTSDPPDS</sequence>
<organism evidence="1 2">
    <name type="scientific">Melastoma candidum</name>
    <dbReference type="NCBI Taxonomy" id="119954"/>
    <lineage>
        <taxon>Eukaryota</taxon>
        <taxon>Viridiplantae</taxon>
        <taxon>Streptophyta</taxon>
        <taxon>Embryophyta</taxon>
        <taxon>Tracheophyta</taxon>
        <taxon>Spermatophyta</taxon>
        <taxon>Magnoliopsida</taxon>
        <taxon>eudicotyledons</taxon>
        <taxon>Gunneridae</taxon>
        <taxon>Pentapetalae</taxon>
        <taxon>rosids</taxon>
        <taxon>malvids</taxon>
        <taxon>Myrtales</taxon>
        <taxon>Melastomataceae</taxon>
        <taxon>Melastomatoideae</taxon>
        <taxon>Melastomateae</taxon>
        <taxon>Melastoma</taxon>
    </lineage>
</organism>
<proteinExistence type="predicted"/>